<organism evidence="2 3">
    <name type="scientific">Streptomyces albipurpureus</name>
    <dbReference type="NCBI Taxonomy" id="2897419"/>
    <lineage>
        <taxon>Bacteria</taxon>
        <taxon>Bacillati</taxon>
        <taxon>Actinomycetota</taxon>
        <taxon>Actinomycetes</taxon>
        <taxon>Kitasatosporales</taxon>
        <taxon>Streptomycetaceae</taxon>
        <taxon>Streptomyces</taxon>
    </lineage>
</organism>
<keyword evidence="1" id="KW-0812">Transmembrane</keyword>
<reference evidence="2" key="1">
    <citation type="submission" date="2022-06" db="EMBL/GenBank/DDBJ databases">
        <title>Genome public.</title>
        <authorList>
            <person name="Sun Q."/>
        </authorList>
    </citation>
    <scope>NUCLEOTIDE SEQUENCE</scope>
    <source>
        <strain evidence="2">CWNU-1</strain>
    </source>
</reference>
<keyword evidence="1" id="KW-0472">Membrane</keyword>
<proteinExistence type="predicted"/>
<feature type="transmembrane region" description="Helical" evidence="1">
    <location>
        <begin position="12"/>
        <end position="32"/>
    </location>
</feature>
<keyword evidence="1" id="KW-1133">Transmembrane helix</keyword>
<sequence>MNFGSHALRHIGLFFIVVTIMGAAAPAAPAGNPGTERLWLLGGLALSLTAAGVVGVVAARGRGRE</sequence>
<dbReference type="EMBL" id="JAMQAW010000033">
    <property type="protein sequence ID" value="MCM2391799.1"/>
    <property type="molecule type" value="Genomic_DNA"/>
</dbReference>
<gene>
    <name evidence="2" type="ORF">NBG84_26520</name>
</gene>
<protein>
    <submittedName>
        <fullName evidence="2">Uncharacterized protein</fullName>
    </submittedName>
</protein>
<evidence type="ECO:0000313" key="2">
    <source>
        <dbReference type="EMBL" id="MCM2391799.1"/>
    </source>
</evidence>
<feature type="transmembrane region" description="Helical" evidence="1">
    <location>
        <begin position="38"/>
        <end position="59"/>
    </location>
</feature>
<evidence type="ECO:0000256" key="1">
    <source>
        <dbReference type="SAM" id="Phobius"/>
    </source>
</evidence>
<name>A0ABT0UTM6_9ACTN</name>
<dbReference type="Proteomes" id="UP001431429">
    <property type="component" value="Unassembled WGS sequence"/>
</dbReference>
<dbReference type="RefSeq" id="WP_250922131.1">
    <property type="nucleotide sequence ID" value="NZ_JAMQAW010000033.1"/>
</dbReference>
<comment type="caution">
    <text evidence="2">The sequence shown here is derived from an EMBL/GenBank/DDBJ whole genome shotgun (WGS) entry which is preliminary data.</text>
</comment>
<evidence type="ECO:0000313" key="3">
    <source>
        <dbReference type="Proteomes" id="UP001431429"/>
    </source>
</evidence>
<keyword evidence="3" id="KW-1185">Reference proteome</keyword>
<accession>A0ABT0UTM6</accession>